<reference evidence="3 4" key="1">
    <citation type="submission" date="2016-05" db="EMBL/GenBank/DDBJ databases">
        <title>Genome sequencing reveals origins of a unique bacterial endosymbiosis in the earliest lineages of terrestrial Fungi.</title>
        <authorList>
            <consortium name="DOE Joint Genome Institute"/>
            <person name="Uehling J."/>
            <person name="Gryganskyi A."/>
            <person name="Hameed K."/>
            <person name="Tschaplinski T."/>
            <person name="Misztal P."/>
            <person name="Wu S."/>
            <person name="Desiro A."/>
            <person name="Vande Pol N."/>
            <person name="Du Z.-Y."/>
            <person name="Zienkiewicz A."/>
            <person name="Zienkiewicz K."/>
            <person name="Morin E."/>
            <person name="Tisserant E."/>
            <person name="Splivallo R."/>
            <person name="Hainaut M."/>
            <person name="Henrissat B."/>
            <person name="Ohm R."/>
            <person name="Kuo A."/>
            <person name="Yan J."/>
            <person name="Lipzen A."/>
            <person name="Nolan M."/>
            <person name="Labutti K."/>
            <person name="Barry K."/>
            <person name="Goldstein A."/>
            <person name="Labbe J."/>
            <person name="Schadt C."/>
            <person name="Tuskan G."/>
            <person name="Grigoriev I."/>
            <person name="Martin F."/>
            <person name="Vilgalys R."/>
            <person name="Bonito G."/>
        </authorList>
    </citation>
    <scope>NUCLEOTIDE SEQUENCE [LARGE SCALE GENOMIC DNA]</scope>
    <source>
        <strain evidence="3 4">AG-77</strain>
    </source>
</reference>
<protein>
    <submittedName>
        <fullName evidence="3">Uncharacterized protein</fullName>
    </submittedName>
</protein>
<keyword evidence="2" id="KW-0812">Transmembrane</keyword>
<feature type="transmembrane region" description="Helical" evidence="2">
    <location>
        <begin position="38"/>
        <end position="57"/>
    </location>
</feature>
<evidence type="ECO:0000313" key="3">
    <source>
        <dbReference type="EMBL" id="OAQ32763.1"/>
    </source>
</evidence>
<accession>A0A197K6G9</accession>
<feature type="transmembrane region" description="Helical" evidence="2">
    <location>
        <begin position="6"/>
        <end position="26"/>
    </location>
</feature>
<feature type="compositionally biased region" description="Low complexity" evidence="1">
    <location>
        <begin position="126"/>
        <end position="135"/>
    </location>
</feature>
<feature type="compositionally biased region" description="Low complexity" evidence="1">
    <location>
        <begin position="171"/>
        <end position="195"/>
    </location>
</feature>
<dbReference type="EMBL" id="KV442023">
    <property type="protein sequence ID" value="OAQ32763.1"/>
    <property type="molecule type" value="Genomic_DNA"/>
</dbReference>
<keyword evidence="2" id="KW-0472">Membrane</keyword>
<feature type="transmembrane region" description="Helical" evidence="2">
    <location>
        <begin position="69"/>
        <end position="90"/>
    </location>
</feature>
<keyword evidence="4" id="KW-1185">Reference proteome</keyword>
<gene>
    <name evidence="3" type="ORF">K457DRAFT_134878</name>
</gene>
<dbReference type="OrthoDB" id="2383397at2759"/>
<evidence type="ECO:0000313" key="4">
    <source>
        <dbReference type="Proteomes" id="UP000078512"/>
    </source>
</evidence>
<name>A0A197K6G9_9FUNG</name>
<organism evidence="3 4">
    <name type="scientific">Linnemannia elongata AG-77</name>
    <dbReference type="NCBI Taxonomy" id="1314771"/>
    <lineage>
        <taxon>Eukaryota</taxon>
        <taxon>Fungi</taxon>
        <taxon>Fungi incertae sedis</taxon>
        <taxon>Mucoromycota</taxon>
        <taxon>Mortierellomycotina</taxon>
        <taxon>Mortierellomycetes</taxon>
        <taxon>Mortierellales</taxon>
        <taxon>Mortierellaceae</taxon>
        <taxon>Linnemannia</taxon>
    </lineage>
</organism>
<sequence>MVAQYAYAIWLLLMFLKAIVGFRANFKFNLRWMGRYSILFGLDTAFEFVHTTLGVIFQDLNSLNDSEIIRHYAISFLILVIQCYGFFCVWMHGKWVITEMPQLMNPEDPPMTLLRLMVPWAYSRSSSSSSSSSSDNNRDSTAVGTTPETRETGFGTGPRTAVDPRTLEEGTAPALATAPVPPTTTATTTTTESRH</sequence>
<dbReference type="Proteomes" id="UP000078512">
    <property type="component" value="Unassembled WGS sequence"/>
</dbReference>
<keyword evidence="2" id="KW-1133">Transmembrane helix</keyword>
<evidence type="ECO:0000256" key="2">
    <source>
        <dbReference type="SAM" id="Phobius"/>
    </source>
</evidence>
<evidence type="ECO:0000256" key="1">
    <source>
        <dbReference type="SAM" id="MobiDB-lite"/>
    </source>
</evidence>
<dbReference type="AlphaFoldDB" id="A0A197K6G9"/>
<feature type="region of interest" description="Disordered" evidence="1">
    <location>
        <begin position="126"/>
        <end position="195"/>
    </location>
</feature>
<proteinExistence type="predicted"/>